<dbReference type="SUPFAM" id="SSF88713">
    <property type="entry name" value="Glycoside hydrolase/deacetylase"/>
    <property type="match status" value="1"/>
</dbReference>
<dbReference type="PROSITE" id="PS51257">
    <property type="entry name" value="PROKAR_LIPOPROTEIN"/>
    <property type="match status" value="1"/>
</dbReference>
<keyword evidence="5" id="KW-1185">Reference proteome</keyword>
<dbReference type="InterPro" id="IPR050248">
    <property type="entry name" value="Polysacc_deacetylase_ArnD"/>
</dbReference>
<feature type="signal peptide" evidence="2">
    <location>
        <begin position="1"/>
        <end position="31"/>
    </location>
</feature>
<comment type="caution">
    <text evidence="4">The sequence shown here is derived from an EMBL/GenBank/DDBJ whole genome shotgun (WGS) entry which is preliminary data.</text>
</comment>
<dbReference type="EMBL" id="JBHSZO010000016">
    <property type="protein sequence ID" value="MFC7218899.1"/>
    <property type="molecule type" value="Genomic_DNA"/>
</dbReference>
<dbReference type="InterPro" id="IPR011330">
    <property type="entry name" value="Glyco_hydro/deAcase_b/a-brl"/>
</dbReference>
<feature type="domain" description="NodB homology" evidence="3">
    <location>
        <begin position="149"/>
        <end position="331"/>
    </location>
</feature>
<dbReference type="Proteomes" id="UP001596413">
    <property type="component" value="Unassembled WGS sequence"/>
</dbReference>
<feature type="chain" id="PRO_5047422324" evidence="2">
    <location>
        <begin position="32"/>
        <end position="331"/>
    </location>
</feature>
<dbReference type="CDD" id="cd10917">
    <property type="entry name" value="CE4_NodB_like_6s_7s"/>
    <property type="match status" value="1"/>
</dbReference>
<dbReference type="RefSeq" id="WP_386414380.1">
    <property type="nucleotide sequence ID" value="NZ_JBHSZO010000016.1"/>
</dbReference>
<protein>
    <submittedName>
        <fullName evidence="4">Polysaccharide deacetylase family protein</fullName>
    </submittedName>
</protein>
<feature type="region of interest" description="Disordered" evidence="1">
    <location>
        <begin position="35"/>
        <end position="54"/>
    </location>
</feature>
<evidence type="ECO:0000256" key="1">
    <source>
        <dbReference type="SAM" id="MobiDB-lite"/>
    </source>
</evidence>
<evidence type="ECO:0000259" key="3">
    <source>
        <dbReference type="PROSITE" id="PS51677"/>
    </source>
</evidence>
<sequence length="331" mass="36792">MGTSRTPRTPRTLRTRRTGTALAVLLLTALAATSCGRSGESPEHDLADARNPRTPADVLLDSRTAAAPASVRAYRSTEARALAYDAWRQSRAHARRTAAARTWGLARAPLLAPLPPAAKPRLTTPRGFETTGGGAGLPPVITRVPTDEKVIFLTIDDGKDKDPELIRMMRELGVPYSAFLSDFLASEDYPYFHEMQDAGVALNNHTLTHPNLRLMPYEAQRREICGQQERLRREFGTAPRLFRPPFGNYNGDSLRAAASCGVEVVPLWEQEVFPDRWAYRRASRSFQPGDIVLTHFRGRADWKGTMPDVVRQVLRKADAEGFAVARLEDYV</sequence>
<accession>A0ABW2GFP2</accession>
<name>A0ABW2GFP2_9ACTN</name>
<evidence type="ECO:0000256" key="2">
    <source>
        <dbReference type="SAM" id="SignalP"/>
    </source>
</evidence>
<organism evidence="4 5">
    <name type="scientific">Streptomyces polyrhachis</name>
    <dbReference type="NCBI Taxonomy" id="1282885"/>
    <lineage>
        <taxon>Bacteria</taxon>
        <taxon>Bacillati</taxon>
        <taxon>Actinomycetota</taxon>
        <taxon>Actinomycetes</taxon>
        <taxon>Kitasatosporales</taxon>
        <taxon>Streptomycetaceae</taxon>
        <taxon>Streptomyces</taxon>
    </lineage>
</organism>
<evidence type="ECO:0000313" key="5">
    <source>
        <dbReference type="Proteomes" id="UP001596413"/>
    </source>
</evidence>
<gene>
    <name evidence="4" type="ORF">ACFQLX_12090</name>
</gene>
<keyword evidence="2" id="KW-0732">Signal</keyword>
<evidence type="ECO:0000313" key="4">
    <source>
        <dbReference type="EMBL" id="MFC7218899.1"/>
    </source>
</evidence>
<dbReference type="PROSITE" id="PS51677">
    <property type="entry name" value="NODB"/>
    <property type="match status" value="1"/>
</dbReference>
<dbReference type="PANTHER" id="PTHR10587">
    <property type="entry name" value="GLYCOSYL TRANSFERASE-RELATED"/>
    <property type="match status" value="1"/>
</dbReference>
<proteinExistence type="predicted"/>
<feature type="compositionally biased region" description="Basic and acidic residues" evidence="1">
    <location>
        <begin position="40"/>
        <end position="51"/>
    </location>
</feature>
<dbReference type="InterPro" id="IPR002509">
    <property type="entry name" value="NODB_dom"/>
</dbReference>
<dbReference type="Pfam" id="PF01522">
    <property type="entry name" value="Polysacc_deac_1"/>
    <property type="match status" value="1"/>
</dbReference>
<dbReference type="PANTHER" id="PTHR10587:SF134">
    <property type="entry name" value="SECRETED PROTEIN"/>
    <property type="match status" value="1"/>
</dbReference>
<dbReference type="Gene3D" id="3.20.20.370">
    <property type="entry name" value="Glycoside hydrolase/deacetylase"/>
    <property type="match status" value="1"/>
</dbReference>
<reference evidence="5" key="1">
    <citation type="journal article" date="2019" name="Int. J. Syst. Evol. Microbiol.">
        <title>The Global Catalogue of Microorganisms (GCM) 10K type strain sequencing project: providing services to taxonomists for standard genome sequencing and annotation.</title>
        <authorList>
            <consortium name="The Broad Institute Genomics Platform"/>
            <consortium name="The Broad Institute Genome Sequencing Center for Infectious Disease"/>
            <person name="Wu L."/>
            <person name="Ma J."/>
        </authorList>
    </citation>
    <scope>NUCLEOTIDE SEQUENCE [LARGE SCALE GENOMIC DNA]</scope>
    <source>
        <strain evidence="5">CGMCC 1.13681</strain>
    </source>
</reference>